<evidence type="ECO:0000313" key="1">
    <source>
        <dbReference type="EMBL" id="QNO50304.1"/>
    </source>
</evidence>
<proteinExistence type="predicted"/>
<dbReference type="InterPro" id="IPR026002">
    <property type="entry name" value="ATC_hydrolase-like"/>
</dbReference>
<organism evidence="1">
    <name type="scientific">Candidatus Methanogaster sp. ANME-2c ERB4</name>
    <dbReference type="NCBI Taxonomy" id="2759911"/>
    <lineage>
        <taxon>Archaea</taxon>
        <taxon>Methanobacteriati</taxon>
        <taxon>Methanobacteriota</taxon>
        <taxon>Stenosarchaea group</taxon>
        <taxon>Methanomicrobia</taxon>
        <taxon>Methanosarcinales</taxon>
        <taxon>ANME-2 cluster</taxon>
        <taxon>Candidatus Methanogasteraceae</taxon>
        <taxon>Candidatus Methanogaster</taxon>
    </lineage>
</organism>
<accession>A0A7G9YQM0</accession>
<dbReference type="AlphaFoldDB" id="A0A7G9YQM0"/>
<dbReference type="Pfam" id="PF14196">
    <property type="entry name" value="ATC_hydrolase"/>
    <property type="match status" value="1"/>
</dbReference>
<evidence type="ECO:0008006" key="2">
    <source>
        <dbReference type="Google" id="ProtNLM"/>
    </source>
</evidence>
<protein>
    <recommendedName>
        <fullName evidence="2">L-2-amino-thiazoline-4-carboxylic acid hydrolase</fullName>
    </recommendedName>
</protein>
<gene>
    <name evidence="1" type="ORF">AHGKLJGF_00039</name>
</gene>
<sequence>MVSIEYIPAEVRWEIAAKAASATPVAYDMVFREVLGDKYDEIERPIYIEAGKEMKSLATALGLPTDNARDLGDIKRVLFIILYGPECKVERVEGTEDRAVVKVTGCAPLNRTREMGLGPKVVCLAACRTEGESVIENLNPKYTMRFNKNMCAGDPYCEMVIELKR</sequence>
<reference evidence="1" key="1">
    <citation type="submission" date="2020-06" db="EMBL/GenBank/DDBJ databases">
        <title>Unique genomic features of the anaerobic methanotrophic archaea.</title>
        <authorList>
            <person name="Chadwick G.L."/>
            <person name="Skennerton C.T."/>
            <person name="Laso-Perez R."/>
            <person name="Leu A.O."/>
            <person name="Speth D.R."/>
            <person name="Yu H."/>
            <person name="Morgan-Lang C."/>
            <person name="Hatzenpichler R."/>
            <person name="Goudeau D."/>
            <person name="Malmstrom R."/>
            <person name="Brazelton W.J."/>
            <person name="Woyke T."/>
            <person name="Hallam S.J."/>
            <person name="Tyson G.W."/>
            <person name="Wegener G."/>
            <person name="Boetius A."/>
            <person name="Orphan V."/>
        </authorList>
    </citation>
    <scope>NUCLEOTIDE SEQUENCE</scope>
</reference>
<dbReference type="EMBL" id="MT631418">
    <property type="protein sequence ID" value="QNO50304.1"/>
    <property type="molecule type" value="Genomic_DNA"/>
</dbReference>
<name>A0A7G9YQM0_9EURY</name>